<dbReference type="InterPro" id="IPR016186">
    <property type="entry name" value="C-type_lectin-like/link_sf"/>
</dbReference>
<dbReference type="SMART" id="SM00034">
    <property type="entry name" value="CLECT"/>
    <property type="match status" value="1"/>
</dbReference>
<dbReference type="OrthoDB" id="7962197at2759"/>
<dbReference type="InterPro" id="IPR001304">
    <property type="entry name" value="C-type_lectin-like"/>
</dbReference>
<protein>
    <recommendedName>
        <fullName evidence="2">C-type lectin domain-containing protein</fullName>
    </recommendedName>
</protein>
<evidence type="ECO:0000259" key="2">
    <source>
        <dbReference type="PROSITE" id="PS50041"/>
    </source>
</evidence>
<dbReference type="PROSITE" id="PS50041">
    <property type="entry name" value="C_TYPE_LECTIN_2"/>
    <property type="match status" value="1"/>
</dbReference>
<dbReference type="PANTHER" id="PTHR22802:SF396">
    <property type="entry name" value="C-TYPE LECTIN DOMAIN-CONTAINING PROTEIN"/>
    <property type="match status" value="1"/>
</dbReference>
<feature type="chain" id="PRO_5040441360" description="C-type lectin domain-containing protein" evidence="1">
    <location>
        <begin position="30"/>
        <end position="174"/>
    </location>
</feature>
<keyword evidence="1" id="KW-0732">Signal</keyword>
<evidence type="ECO:0000313" key="3">
    <source>
        <dbReference type="EMBL" id="CAH1261085.1"/>
    </source>
</evidence>
<proteinExistence type="predicted"/>
<feature type="domain" description="C-type lectin" evidence="2">
    <location>
        <begin position="41"/>
        <end position="162"/>
    </location>
</feature>
<gene>
    <name evidence="3" type="ORF">DIABBA_LOCUS4104</name>
</gene>
<feature type="signal peptide" evidence="1">
    <location>
        <begin position="1"/>
        <end position="29"/>
    </location>
</feature>
<dbReference type="Gene3D" id="3.10.100.10">
    <property type="entry name" value="Mannose-Binding Protein A, subunit A"/>
    <property type="match status" value="1"/>
</dbReference>
<sequence>MGFNTLDKMFSLTTFFFLFSFCLFSGSQGDTCCAANPKNNYYLGDKKVNWANAIIACQVVGMSLVSIQSQVKQDEVSKFLQSTGVNYLGFDNGIWTSGNRLQDKVHWLWLAQEPVVYTKWDTLYNEPNNATGDEECISIINNGTTTDWNDIACNRTFYPLCEKQICCSSCQSCS</sequence>
<dbReference type="InterPro" id="IPR016187">
    <property type="entry name" value="CTDL_fold"/>
</dbReference>
<dbReference type="AlphaFoldDB" id="A0A9P0GSW4"/>
<organism evidence="3 4">
    <name type="scientific">Diabrotica balteata</name>
    <name type="common">Banded cucumber beetle</name>
    <dbReference type="NCBI Taxonomy" id="107213"/>
    <lineage>
        <taxon>Eukaryota</taxon>
        <taxon>Metazoa</taxon>
        <taxon>Ecdysozoa</taxon>
        <taxon>Arthropoda</taxon>
        <taxon>Hexapoda</taxon>
        <taxon>Insecta</taxon>
        <taxon>Pterygota</taxon>
        <taxon>Neoptera</taxon>
        <taxon>Endopterygota</taxon>
        <taxon>Coleoptera</taxon>
        <taxon>Polyphaga</taxon>
        <taxon>Cucujiformia</taxon>
        <taxon>Chrysomeloidea</taxon>
        <taxon>Chrysomelidae</taxon>
        <taxon>Galerucinae</taxon>
        <taxon>Diabroticina</taxon>
        <taxon>Diabroticites</taxon>
        <taxon>Diabrotica</taxon>
    </lineage>
</organism>
<dbReference type="PANTHER" id="PTHR22802">
    <property type="entry name" value="C-TYPE LECTIN SUPERFAMILY MEMBER"/>
    <property type="match status" value="1"/>
</dbReference>
<dbReference type="Pfam" id="PF00059">
    <property type="entry name" value="Lectin_C"/>
    <property type="match status" value="1"/>
</dbReference>
<name>A0A9P0GSW4_DIABA</name>
<dbReference type="Proteomes" id="UP001153709">
    <property type="component" value="Chromosome 2"/>
</dbReference>
<accession>A0A9P0GSW4</accession>
<dbReference type="SUPFAM" id="SSF56436">
    <property type="entry name" value="C-type lectin-like"/>
    <property type="match status" value="1"/>
</dbReference>
<keyword evidence="4" id="KW-1185">Reference proteome</keyword>
<dbReference type="InterPro" id="IPR051004">
    <property type="entry name" value="DC-SIGN_domain-containing"/>
</dbReference>
<evidence type="ECO:0000256" key="1">
    <source>
        <dbReference type="SAM" id="SignalP"/>
    </source>
</evidence>
<dbReference type="CDD" id="cd00037">
    <property type="entry name" value="CLECT"/>
    <property type="match status" value="1"/>
</dbReference>
<evidence type="ECO:0000313" key="4">
    <source>
        <dbReference type="Proteomes" id="UP001153709"/>
    </source>
</evidence>
<dbReference type="EMBL" id="OU898277">
    <property type="protein sequence ID" value="CAH1261085.1"/>
    <property type="molecule type" value="Genomic_DNA"/>
</dbReference>
<reference evidence="3" key="1">
    <citation type="submission" date="2022-01" db="EMBL/GenBank/DDBJ databases">
        <authorList>
            <person name="King R."/>
        </authorList>
    </citation>
    <scope>NUCLEOTIDE SEQUENCE</scope>
</reference>